<keyword evidence="15" id="KW-1185">Reference proteome</keyword>
<evidence type="ECO:0000256" key="7">
    <source>
        <dbReference type="ARBA" id="ARBA00022798"/>
    </source>
</evidence>
<keyword evidence="7" id="KW-0319">Glycerol metabolism</keyword>
<evidence type="ECO:0000256" key="10">
    <source>
        <dbReference type="ARBA" id="ARBA00048109"/>
    </source>
</evidence>
<comment type="catalytic activity">
    <reaction evidence="10">
        <text>an acyl-CoA + a 1,2-diacyl-sn-glycerol = a triacyl-sn-glycerol + CoA</text>
        <dbReference type="Rhea" id="RHEA:10868"/>
        <dbReference type="ChEBI" id="CHEBI:17815"/>
        <dbReference type="ChEBI" id="CHEBI:57287"/>
        <dbReference type="ChEBI" id="CHEBI:58342"/>
        <dbReference type="ChEBI" id="CHEBI:64615"/>
        <dbReference type="EC" id="2.3.1.20"/>
    </reaction>
</comment>
<evidence type="ECO:0000256" key="5">
    <source>
        <dbReference type="ARBA" id="ARBA00022516"/>
    </source>
</evidence>
<keyword evidence="6" id="KW-0808">Transferase</keyword>
<evidence type="ECO:0000259" key="12">
    <source>
        <dbReference type="Pfam" id="PF03007"/>
    </source>
</evidence>
<accession>A0ABN6CJE3</accession>
<dbReference type="InterPro" id="IPR023213">
    <property type="entry name" value="CAT-like_dom_sf"/>
</dbReference>
<evidence type="ECO:0000259" key="13">
    <source>
        <dbReference type="Pfam" id="PF06974"/>
    </source>
</evidence>
<dbReference type="EC" id="2.3.1.20" evidence="4"/>
<feature type="region of interest" description="Disordered" evidence="11">
    <location>
        <begin position="470"/>
        <end position="500"/>
    </location>
</feature>
<dbReference type="RefSeq" id="WP_189336178.1">
    <property type="nucleotide sequence ID" value="NZ_AP023356.1"/>
</dbReference>
<dbReference type="Pfam" id="PF03007">
    <property type="entry name" value="WS_DGAT_cat"/>
    <property type="match status" value="1"/>
</dbReference>
<evidence type="ECO:0000256" key="9">
    <source>
        <dbReference type="ARBA" id="ARBA00023315"/>
    </source>
</evidence>
<feature type="region of interest" description="Disordered" evidence="11">
    <location>
        <begin position="198"/>
        <end position="235"/>
    </location>
</feature>
<evidence type="ECO:0000256" key="8">
    <source>
        <dbReference type="ARBA" id="ARBA00023098"/>
    </source>
</evidence>
<feature type="domain" description="O-acyltransferase WSD1-like N-terminal" evidence="12">
    <location>
        <begin position="8"/>
        <end position="288"/>
    </location>
</feature>
<comment type="pathway">
    <text evidence="1">Glycerolipid metabolism; triacylglycerol biosynthesis.</text>
</comment>
<sequence>MESRFPRLTAEDLINLAAESPDTPIHVAAVALLDGTTLLDPHGRPRLAEIRTAIESRLDRAPRLRQVIRAAGPFAGRPIWADALDFCIDDHVNVADLPAPGDERSLLRLTEHLIRPVLDPARPRWRMWLAPGLPDGGTAVVFVLHHAIADGMATIRLLTALLDTTPIDDDNPGETATYRHPQPAPRWIDLLADNLRSHAPQHQQRSSRAPRQEQPSDRAPQHEQRPERAASRAGSVRSALRTLAAAWRAPRTSLNVPLTPGRRLAVLRLPLADARTVAHRHSATVSDLILALATGGVRSLLLSRHEPPVRLNCSVAVSLRTGPADRPEGNRTGGLLVRLPVATDEAADRLRAIAAATTRAKREQSVATATAMLVAMARFGLIRRLSRRQRVTTVMESNMTGPATPIRLLGAPVRQVFAVGNLAGNVGLSVVALSYAGELAITVQAGADAFPDLPAMTTGMRRDWTALAEEAAAGDRKDRPGGRDGAEAGACAADHRRCED</sequence>
<evidence type="ECO:0000256" key="2">
    <source>
        <dbReference type="ARBA" id="ARBA00005189"/>
    </source>
</evidence>
<gene>
    <name evidence="14" type="ORF">Aiant_56360</name>
</gene>
<protein>
    <recommendedName>
        <fullName evidence="4">diacylglycerol O-acyltransferase</fullName>
        <ecNumber evidence="4">2.3.1.20</ecNumber>
    </recommendedName>
</protein>
<evidence type="ECO:0000256" key="11">
    <source>
        <dbReference type="SAM" id="MobiDB-lite"/>
    </source>
</evidence>
<name>A0ABN6CJE3_9ACTN</name>
<evidence type="ECO:0000256" key="3">
    <source>
        <dbReference type="ARBA" id="ARBA00009587"/>
    </source>
</evidence>
<dbReference type="InterPro" id="IPR009721">
    <property type="entry name" value="O-acyltransferase_WSD1_C"/>
</dbReference>
<feature type="compositionally biased region" description="Basic and acidic residues" evidence="11">
    <location>
        <begin position="473"/>
        <end position="486"/>
    </location>
</feature>
<feature type="domain" description="O-acyltransferase WSD1 C-terminal" evidence="13">
    <location>
        <begin position="329"/>
        <end position="462"/>
    </location>
</feature>
<evidence type="ECO:0000256" key="1">
    <source>
        <dbReference type="ARBA" id="ARBA00004771"/>
    </source>
</evidence>
<proteinExistence type="inferred from homology"/>
<dbReference type="Proteomes" id="UP000676967">
    <property type="component" value="Chromosome"/>
</dbReference>
<evidence type="ECO:0000256" key="4">
    <source>
        <dbReference type="ARBA" id="ARBA00013244"/>
    </source>
</evidence>
<keyword evidence="5" id="KW-0444">Lipid biosynthesis</keyword>
<keyword evidence="8" id="KW-0443">Lipid metabolism</keyword>
<dbReference type="InterPro" id="IPR004255">
    <property type="entry name" value="O-acyltransferase_WSD1_N"/>
</dbReference>
<evidence type="ECO:0000313" key="15">
    <source>
        <dbReference type="Proteomes" id="UP000676967"/>
    </source>
</evidence>
<reference evidence="14 15" key="1">
    <citation type="submission" date="2020-08" db="EMBL/GenBank/DDBJ databases">
        <title>Whole genome shotgun sequence of Actinoplanes ianthinogenes NBRC 13996.</title>
        <authorList>
            <person name="Komaki H."/>
            <person name="Tamura T."/>
        </authorList>
    </citation>
    <scope>NUCLEOTIDE SEQUENCE [LARGE SCALE GENOMIC DNA]</scope>
    <source>
        <strain evidence="14 15">NBRC 13996</strain>
    </source>
</reference>
<keyword evidence="9" id="KW-0012">Acyltransferase</keyword>
<organism evidence="14 15">
    <name type="scientific">Actinoplanes ianthinogenes</name>
    <dbReference type="NCBI Taxonomy" id="122358"/>
    <lineage>
        <taxon>Bacteria</taxon>
        <taxon>Bacillati</taxon>
        <taxon>Actinomycetota</taxon>
        <taxon>Actinomycetes</taxon>
        <taxon>Micromonosporales</taxon>
        <taxon>Micromonosporaceae</taxon>
        <taxon>Actinoplanes</taxon>
    </lineage>
</organism>
<feature type="compositionally biased region" description="Polar residues" evidence="11">
    <location>
        <begin position="200"/>
        <end position="209"/>
    </location>
</feature>
<dbReference type="EMBL" id="AP023356">
    <property type="protein sequence ID" value="BCJ44979.1"/>
    <property type="molecule type" value="Genomic_DNA"/>
</dbReference>
<evidence type="ECO:0000313" key="14">
    <source>
        <dbReference type="EMBL" id="BCJ44979.1"/>
    </source>
</evidence>
<feature type="compositionally biased region" description="Basic and acidic residues" evidence="11">
    <location>
        <begin position="210"/>
        <end position="230"/>
    </location>
</feature>
<dbReference type="PANTHER" id="PTHR31650:SF1">
    <property type="entry name" value="WAX ESTER SYNTHASE_DIACYLGLYCEROL ACYLTRANSFERASE 4-RELATED"/>
    <property type="match status" value="1"/>
</dbReference>
<dbReference type="PANTHER" id="PTHR31650">
    <property type="entry name" value="O-ACYLTRANSFERASE (WSD1-LIKE) FAMILY PROTEIN"/>
    <property type="match status" value="1"/>
</dbReference>
<dbReference type="Gene3D" id="3.30.559.10">
    <property type="entry name" value="Chloramphenicol acetyltransferase-like domain"/>
    <property type="match status" value="1"/>
</dbReference>
<dbReference type="Pfam" id="PF06974">
    <property type="entry name" value="WS_DGAT_C"/>
    <property type="match status" value="1"/>
</dbReference>
<dbReference type="SUPFAM" id="SSF52777">
    <property type="entry name" value="CoA-dependent acyltransferases"/>
    <property type="match status" value="2"/>
</dbReference>
<evidence type="ECO:0000256" key="6">
    <source>
        <dbReference type="ARBA" id="ARBA00022679"/>
    </source>
</evidence>
<comment type="similarity">
    <text evidence="3">Belongs to the long-chain O-acyltransferase family.</text>
</comment>
<comment type="pathway">
    <text evidence="2">Lipid metabolism.</text>
</comment>
<dbReference type="InterPro" id="IPR045034">
    <property type="entry name" value="O-acyltransferase_WSD1-like"/>
</dbReference>